<evidence type="ECO:0000256" key="2">
    <source>
        <dbReference type="ARBA" id="ARBA00022723"/>
    </source>
</evidence>
<evidence type="ECO:0000256" key="4">
    <source>
        <dbReference type="ARBA" id="ARBA00022771"/>
    </source>
</evidence>
<accession>A0A8B8G6P7</accession>
<dbReference type="OrthoDB" id="3437960at2759"/>
<dbReference type="SUPFAM" id="SSF57667">
    <property type="entry name" value="beta-beta-alpha zinc fingers"/>
    <property type="match status" value="3"/>
</dbReference>
<dbReference type="GO" id="GO:0008270">
    <property type="term" value="F:zinc ion binding"/>
    <property type="evidence" value="ECO:0007669"/>
    <property type="project" value="UniProtKB-KW"/>
</dbReference>
<evidence type="ECO:0000256" key="5">
    <source>
        <dbReference type="ARBA" id="ARBA00022833"/>
    </source>
</evidence>
<feature type="domain" description="C2H2-type" evidence="11">
    <location>
        <begin position="119"/>
        <end position="146"/>
    </location>
</feature>
<dbReference type="GeneID" id="112689419"/>
<evidence type="ECO:0000313" key="13">
    <source>
        <dbReference type="RefSeq" id="XP_025418909.1"/>
    </source>
</evidence>
<dbReference type="PROSITE" id="PS00028">
    <property type="entry name" value="ZINC_FINGER_C2H2_1"/>
    <property type="match status" value="4"/>
</dbReference>
<keyword evidence="4 10" id="KW-0863">Zinc-finger</keyword>
<keyword evidence="12" id="KW-1185">Reference proteome</keyword>
<evidence type="ECO:0000256" key="3">
    <source>
        <dbReference type="ARBA" id="ARBA00022737"/>
    </source>
</evidence>
<dbReference type="FunFam" id="3.30.160.60:FF:000450">
    <property type="entry name" value="PR domain zinc finger protein 14"/>
    <property type="match status" value="1"/>
</dbReference>
<dbReference type="GO" id="GO:0003677">
    <property type="term" value="F:DNA binding"/>
    <property type="evidence" value="ECO:0007669"/>
    <property type="project" value="UniProtKB-KW"/>
</dbReference>
<dbReference type="InterPro" id="IPR013087">
    <property type="entry name" value="Znf_C2H2_type"/>
</dbReference>
<feature type="domain" description="C2H2-type" evidence="11">
    <location>
        <begin position="147"/>
        <end position="174"/>
    </location>
</feature>
<dbReference type="GO" id="GO:0005634">
    <property type="term" value="C:nucleus"/>
    <property type="evidence" value="ECO:0007669"/>
    <property type="project" value="UniProtKB-SubCell"/>
</dbReference>
<keyword evidence="9" id="KW-0539">Nucleus</keyword>
<dbReference type="FunFam" id="3.30.160.60:FF:000557">
    <property type="entry name" value="zinc finger and SCAN domain-containing protein 29"/>
    <property type="match status" value="1"/>
</dbReference>
<dbReference type="InterPro" id="IPR036236">
    <property type="entry name" value="Znf_C2H2_sf"/>
</dbReference>
<dbReference type="PANTHER" id="PTHR16515:SF49">
    <property type="entry name" value="GASTRULA ZINC FINGER PROTEIN XLCGF49.1-LIKE-RELATED"/>
    <property type="match status" value="1"/>
</dbReference>
<keyword evidence="7" id="KW-0238">DNA-binding</keyword>
<dbReference type="Proteomes" id="UP000694846">
    <property type="component" value="Unplaced"/>
</dbReference>
<protein>
    <submittedName>
        <fullName evidence="13">Zinc finger protein 716-like</fullName>
    </submittedName>
</protein>
<gene>
    <name evidence="13" type="primary">LOC112689419</name>
</gene>
<feature type="domain" description="C2H2-type" evidence="11">
    <location>
        <begin position="91"/>
        <end position="118"/>
    </location>
</feature>
<dbReference type="Pfam" id="PF00096">
    <property type="entry name" value="zf-C2H2"/>
    <property type="match status" value="3"/>
</dbReference>
<dbReference type="GO" id="GO:0010468">
    <property type="term" value="P:regulation of gene expression"/>
    <property type="evidence" value="ECO:0007669"/>
    <property type="project" value="TreeGrafter"/>
</dbReference>
<dbReference type="RefSeq" id="XP_025418909.1">
    <property type="nucleotide sequence ID" value="XM_025563124.1"/>
</dbReference>
<dbReference type="FunFam" id="3.30.160.60:FF:001818">
    <property type="entry name" value="GDNF-inducible zinc finger protein 1 isoform X1"/>
    <property type="match status" value="1"/>
</dbReference>
<dbReference type="InterPro" id="IPR050331">
    <property type="entry name" value="Zinc_finger"/>
</dbReference>
<keyword evidence="8" id="KW-0804">Transcription</keyword>
<evidence type="ECO:0000256" key="6">
    <source>
        <dbReference type="ARBA" id="ARBA00023015"/>
    </source>
</evidence>
<dbReference type="PANTHER" id="PTHR16515">
    <property type="entry name" value="PR DOMAIN ZINC FINGER PROTEIN"/>
    <property type="match status" value="1"/>
</dbReference>
<dbReference type="PROSITE" id="PS50157">
    <property type="entry name" value="ZINC_FINGER_C2H2_2"/>
    <property type="match status" value="5"/>
</dbReference>
<feature type="domain" description="C2H2-type" evidence="11">
    <location>
        <begin position="175"/>
        <end position="205"/>
    </location>
</feature>
<dbReference type="Pfam" id="PF13912">
    <property type="entry name" value="zf-C2H2_6"/>
    <property type="match status" value="1"/>
</dbReference>
<evidence type="ECO:0000259" key="11">
    <source>
        <dbReference type="PROSITE" id="PS50157"/>
    </source>
</evidence>
<evidence type="ECO:0000256" key="1">
    <source>
        <dbReference type="ARBA" id="ARBA00004123"/>
    </source>
</evidence>
<name>A0A8B8G6P7_9HEMI</name>
<reference evidence="13" key="1">
    <citation type="submission" date="2025-08" db="UniProtKB">
        <authorList>
            <consortium name="RefSeq"/>
        </authorList>
    </citation>
    <scope>IDENTIFICATION</scope>
    <source>
        <tissue evidence="13">Whole body</tissue>
    </source>
</reference>
<evidence type="ECO:0000256" key="8">
    <source>
        <dbReference type="ARBA" id="ARBA00023163"/>
    </source>
</evidence>
<keyword evidence="6" id="KW-0805">Transcription regulation</keyword>
<evidence type="ECO:0000313" key="12">
    <source>
        <dbReference type="Proteomes" id="UP000694846"/>
    </source>
</evidence>
<dbReference type="AlphaFoldDB" id="A0A8B8G6P7"/>
<dbReference type="Gene3D" id="3.30.160.60">
    <property type="entry name" value="Classic Zinc Finger"/>
    <property type="match status" value="5"/>
</dbReference>
<keyword evidence="3" id="KW-0677">Repeat</keyword>
<evidence type="ECO:0000256" key="9">
    <source>
        <dbReference type="ARBA" id="ARBA00023242"/>
    </source>
</evidence>
<keyword evidence="5" id="KW-0862">Zinc</keyword>
<evidence type="ECO:0000256" key="7">
    <source>
        <dbReference type="ARBA" id="ARBA00023125"/>
    </source>
</evidence>
<dbReference type="FunFam" id="3.30.160.60:FF:000065">
    <property type="entry name" value="B-cell CLL/lymphoma 6, member B"/>
    <property type="match status" value="1"/>
</dbReference>
<organism evidence="12 13">
    <name type="scientific">Sipha flava</name>
    <name type="common">yellow sugarcane aphid</name>
    <dbReference type="NCBI Taxonomy" id="143950"/>
    <lineage>
        <taxon>Eukaryota</taxon>
        <taxon>Metazoa</taxon>
        <taxon>Ecdysozoa</taxon>
        <taxon>Arthropoda</taxon>
        <taxon>Hexapoda</taxon>
        <taxon>Insecta</taxon>
        <taxon>Pterygota</taxon>
        <taxon>Neoptera</taxon>
        <taxon>Paraneoptera</taxon>
        <taxon>Hemiptera</taxon>
        <taxon>Sternorrhyncha</taxon>
        <taxon>Aphidomorpha</taxon>
        <taxon>Aphidoidea</taxon>
        <taxon>Aphididae</taxon>
        <taxon>Sipha</taxon>
    </lineage>
</organism>
<comment type="subcellular location">
    <subcellularLocation>
        <location evidence="1">Nucleus</location>
    </subcellularLocation>
</comment>
<keyword evidence="2" id="KW-0479">Metal-binding</keyword>
<sequence>MESDETRKKRKTLHTNYALKMCDNFKRNYKRNFIGVVDDLKPLDLSVRSALTRHAKSKKPYKLFCEVCSKGFDRPSLLKRHIRTHTGERPHACTQCNKAFSTSSALNTHKRIHSGERPHACPICGKTFTASSNLYYHRMTHSKVKPHKCNTCDKSYPTPGNLRAHMSSHSGEWTYYCNSCNRGFSKKINLERHDKTCRKHVMKTLSSLQ</sequence>
<proteinExistence type="predicted"/>
<evidence type="ECO:0000256" key="10">
    <source>
        <dbReference type="PROSITE-ProRule" id="PRU00042"/>
    </source>
</evidence>
<feature type="domain" description="C2H2-type" evidence="11">
    <location>
        <begin position="63"/>
        <end position="90"/>
    </location>
</feature>
<dbReference type="SMART" id="SM00355">
    <property type="entry name" value="ZnF_C2H2"/>
    <property type="match status" value="5"/>
</dbReference>